<feature type="region of interest" description="Disordered" evidence="1">
    <location>
        <begin position="615"/>
        <end position="675"/>
    </location>
</feature>
<feature type="compositionally biased region" description="Polar residues" evidence="1">
    <location>
        <begin position="665"/>
        <end position="675"/>
    </location>
</feature>
<gene>
    <name evidence="3" type="ORF">JZ751_016363</name>
</gene>
<keyword evidence="2" id="KW-0732">Signal</keyword>
<name>A0A8T2NQ50_9TELE</name>
<accession>A0A8T2NQ50</accession>
<feature type="signal peptide" evidence="2">
    <location>
        <begin position="1"/>
        <end position="27"/>
    </location>
</feature>
<keyword evidence="4" id="KW-1185">Reference proteome</keyword>
<evidence type="ECO:0000313" key="3">
    <source>
        <dbReference type="EMBL" id="KAG9342369.1"/>
    </source>
</evidence>
<proteinExistence type="predicted"/>
<dbReference type="EMBL" id="JAFBMS010000028">
    <property type="protein sequence ID" value="KAG9342369.1"/>
    <property type="molecule type" value="Genomic_DNA"/>
</dbReference>
<comment type="caution">
    <text evidence="3">The sequence shown here is derived from an EMBL/GenBank/DDBJ whole genome shotgun (WGS) entry which is preliminary data.</text>
</comment>
<dbReference type="Proteomes" id="UP000824540">
    <property type="component" value="Unassembled WGS sequence"/>
</dbReference>
<organism evidence="3 4">
    <name type="scientific">Albula glossodonta</name>
    <name type="common">roundjaw bonefish</name>
    <dbReference type="NCBI Taxonomy" id="121402"/>
    <lineage>
        <taxon>Eukaryota</taxon>
        <taxon>Metazoa</taxon>
        <taxon>Chordata</taxon>
        <taxon>Craniata</taxon>
        <taxon>Vertebrata</taxon>
        <taxon>Euteleostomi</taxon>
        <taxon>Actinopterygii</taxon>
        <taxon>Neopterygii</taxon>
        <taxon>Teleostei</taxon>
        <taxon>Albuliformes</taxon>
        <taxon>Albulidae</taxon>
        <taxon>Albula</taxon>
    </lineage>
</organism>
<sequence length="675" mass="72943">MLKPVVSRSPQVMLVWILLGTAFCADGLRYENRTQVAYGRDLVIPLSRKSAVLYFTPEASSTPILVWHARDPLPVDRGRGRGRGDGNHWILDGVTYEDQGKYTLYDNVNHILTTIILTVREERHSLDRRVNASMSIVLRVPLVDAQLSFTPEGSRVNHSLVRHGQIADESYRDRLRLLLSRIVLDDLTLEDSGTYDLRDSHFNLISTTRLYVSETGQSGSPYLGFLSLLGLIGGVFCCYKKKCCCFKRGKATDSNTHSVQHSPTQPEPKVGSSTTLVPMIPISLAGPDLVDPHPTGMDLLSQNGLDLLDLHPTGMDRRVRHLTGPDRRVRHLTGLDRQVQHLTGPDQLSRTSGPMWYALHVSSPQSQCCSPATVESGSPAHEHGKALSCSCARLLPEYGKALSCSCARLLPEHGKALSCSCARLLPEHGKALSCSCARLLPEHGKALSCSYARLLPQHGKALSCSCACLLPEHGKALSCSCACLLPEHGKALSCSCARLLPEHGKALSCSCARLLPEHGKALSCSYACLLPEHGKALSCSCSCARLLPEHGKALSCSCARLLPEHGKALSCSYTHLLLPCLSLACGYAPVMYSAPPTATEPVKVEEQKEATATDSLMANAEETGGDQKPATTPSNPTSSDFLHSTITGPEFKTDKGDATKASDPPGSTSETVNFL</sequence>
<feature type="compositionally biased region" description="Basic and acidic residues" evidence="1">
    <location>
        <begin position="651"/>
        <end position="660"/>
    </location>
</feature>
<feature type="compositionally biased region" description="Polar residues" evidence="1">
    <location>
        <begin position="629"/>
        <end position="647"/>
    </location>
</feature>
<dbReference type="AlphaFoldDB" id="A0A8T2NQ50"/>
<reference evidence="3" key="1">
    <citation type="thesis" date="2021" institute="BYU ScholarsArchive" country="Provo, UT, USA">
        <title>Applications of and Algorithms for Genome Assembly and Genomic Analyses with an Emphasis on Marine Teleosts.</title>
        <authorList>
            <person name="Pickett B.D."/>
        </authorList>
    </citation>
    <scope>NUCLEOTIDE SEQUENCE</scope>
    <source>
        <strain evidence="3">HI-2016</strain>
    </source>
</reference>
<evidence type="ECO:0000313" key="4">
    <source>
        <dbReference type="Proteomes" id="UP000824540"/>
    </source>
</evidence>
<dbReference type="OrthoDB" id="8781657at2759"/>
<protein>
    <submittedName>
        <fullName evidence="3">Uncharacterized protein</fullName>
    </submittedName>
</protein>
<feature type="region of interest" description="Disordered" evidence="1">
    <location>
        <begin position="251"/>
        <end position="273"/>
    </location>
</feature>
<feature type="compositionally biased region" description="Polar residues" evidence="1">
    <location>
        <begin position="252"/>
        <end position="264"/>
    </location>
</feature>
<feature type="chain" id="PRO_5035764007" evidence="2">
    <location>
        <begin position="28"/>
        <end position="675"/>
    </location>
</feature>
<evidence type="ECO:0000256" key="2">
    <source>
        <dbReference type="SAM" id="SignalP"/>
    </source>
</evidence>
<evidence type="ECO:0000256" key="1">
    <source>
        <dbReference type="SAM" id="MobiDB-lite"/>
    </source>
</evidence>